<keyword evidence="1" id="KW-0472">Membrane</keyword>
<proteinExistence type="predicted"/>
<protein>
    <submittedName>
        <fullName evidence="2">Uncharacterized protein</fullName>
    </submittedName>
</protein>
<dbReference type="Proteomes" id="UP000028870">
    <property type="component" value="Unassembled WGS sequence"/>
</dbReference>
<comment type="caution">
    <text evidence="2">The sequence shown here is derived from an EMBL/GenBank/DDBJ whole genome shotgun (WGS) entry which is preliminary data.</text>
</comment>
<dbReference type="EMBL" id="CCBB010000003">
    <property type="protein sequence ID" value="CDO10512.1"/>
    <property type="molecule type" value="Genomic_DNA"/>
</dbReference>
<organism evidence="2 3">
    <name type="scientific">Mycolicibacterium cosmeticum</name>
    <dbReference type="NCBI Taxonomy" id="258533"/>
    <lineage>
        <taxon>Bacteria</taxon>
        <taxon>Bacillati</taxon>
        <taxon>Actinomycetota</taxon>
        <taxon>Actinomycetes</taxon>
        <taxon>Mycobacteriales</taxon>
        <taxon>Mycobacteriaceae</taxon>
        <taxon>Mycolicibacterium</taxon>
    </lineage>
</organism>
<sequence length="47" mass="5269">MSESPAELHEYTPTVPRVYIALAWLWVAVPFGYGAYQLVLKVGQLFG</sequence>
<keyword evidence="3" id="KW-1185">Reference proteome</keyword>
<feature type="transmembrane region" description="Helical" evidence="1">
    <location>
        <begin position="18"/>
        <end position="39"/>
    </location>
</feature>
<dbReference type="RefSeq" id="WP_109790290.1">
    <property type="nucleotide sequence ID" value="NZ_CCBB010000003.1"/>
</dbReference>
<dbReference type="STRING" id="258533.BN977_05345"/>
<keyword evidence="1" id="KW-1133">Transmembrane helix</keyword>
<dbReference type="eggNOG" id="ENOG5031WE4">
    <property type="taxonomic scope" value="Bacteria"/>
</dbReference>
<evidence type="ECO:0000256" key="1">
    <source>
        <dbReference type="SAM" id="Phobius"/>
    </source>
</evidence>
<reference evidence="2" key="1">
    <citation type="submission" date="2014-03" db="EMBL/GenBank/DDBJ databases">
        <title>Draft Genome Sequence of Mycobacterium cosmeticum DSM 44829.</title>
        <authorList>
            <person name="Croce O."/>
            <person name="Robert C."/>
            <person name="Raoult D."/>
            <person name="Drancourt M."/>
        </authorList>
    </citation>
    <scope>NUCLEOTIDE SEQUENCE [LARGE SCALE GENOMIC DNA]</scope>
    <source>
        <strain evidence="2">DSM 44829</strain>
    </source>
</reference>
<evidence type="ECO:0000313" key="3">
    <source>
        <dbReference type="Proteomes" id="UP000028870"/>
    </source>
</evidence>
<dbReference type="OrthoDB" id="5197032at2"/>
<reference evidence="2" key="2">
    <citation type="submission" date="2014-03" db="EMBL/GenBank/DDBJ databases">
        <authorList>
            <person name="Urmite Genomes"/>
        </authorList>
    </citation>
    <scope>NUCLEOTIDE SEQUENCE</scope>
    <source>
        <strain evidence="2">DSM 44829</strain>
    </source>
</reference>
<evidence type="ECO:0000313" key="2">
    <source>
        <dbReference type="EMBL" id="CDO10512.1"/>
    </source>
</evidence>
<keyword evidence="1" id="KW-0812">Transmembrane</keyword>
<gene>
    <name evidence="2" type="ORF">BN977_05345</name>
</gene>
<name>W9B673_MYCCO</name>
<dbReference type="AlphaFoldDB" id="W9B673"/>
<accession>W9B673</accession>